<keyword evidence="5 10" id="KW-0552">Olfaction</keyword>
<reference evidence="11" key="1">
    <citation type="submission" date="2023-03" db="EMBL/GenBank/DDBJ databases">
        <title>Chromosome-level genomes of two armyworms, Mythimna separata and Mythimna loreyi, provide insights into the biosynthesis and reception of sex pheromones.</title>
        <authorList>
            <person name="Zhao H."/>
        </authorList>
    </citation>
    <scope>NUCLEOTIDE SEQUENCE</scope>
    <source>
        <strain evidence="11">BeijingLab</strain>
        <tissue evidence="11">Pupa</tissue>
    </source>
</reference>
<feature type="transmembrane region" description="Helical" evidence="10">
    <location>
        <begin position="145"/>
        <end position="165"/>
    </location>
</feature>
<evidence type="ECO:0000256" key="2">
    <source>
        <dbReference type="ARBA" id="ARBA00022475"/>
    </source>
</evidence>
<feature type="transmembrane region" description="Helical" evidence="10">
    <location>
        <begin position="309"/>
        <end position="330"/>
    </location>
</feature>
<keyword evidence="3 10" id="KW-0716">Sensory transduction</keyword>
<keyword evidence="9 10" id="KW-0807">Transducer</keyword>
<comment type="subcellular location">
    <subcellularLocation>
        <location evidence="1 10">Cell membrane</location>
        <topology evidence="1 10">Multi-pass membrane protein</topology>
    </subcellularLocation>
</comment>
<dbReference type="AlphaFoldDB" id="A0AAD8DWP7"/>
<dbReference type="PANTHER" id="PTHR21137">
    <property type="entry name" value="ODORANT RECEPTOR"/>
    <property type="match status" value="1"/>
</dbReference>
<dbReference type="Pfam" id="PF02949">
    <property type="entry name" value="7tm_6"/>
    <property type="match status" value="1"/>
</dbReference>
<dbReference type="PANTHER" id="PTHR21137:SF35">
    <property type="entry name" value="ODORANT RECEPTOR 19A-RELATED"/>
    <property type="match status" value="1"/>
</dbReference>
<keyword evidence="7 10" id="KW-0472">Membrane</keyword>
<comment type="caution">
    <text evidence="10">Lacks conserved residue(s) required for the propagation of feature annotation.</text>
</comment>
<dbReference type="InterPro" id="IPR004117">
    <property type="entry name" value="7tm6_olfct_rcpt"/>
</dbReference>
<protein>
    <recommendedName>
        <fullName evidence="10">Odorant receptor</fullName>
    </recommendedName>
</protein>
<evidence type="ECO:0000256" key="1">
    <source>
        <dbReference type="ARBA" id="ARBA00004651"/>
    </source>
</evidence>
<keyword evidence="4 10" id="KW-0812">Transmembrane</keyword>
<evidence type="ECO:0000256" key="9">
    <source>
        <dbReference type="ARBA" id="ARBA00023224"/>
    </source>
</evidence>
<keyword evidence="8 10" id="KW-0675">Receptor</keyword>
<proteinExistence type="inferred from homology"/>
<comment type="caution">
    <text evidence="11">The sequence shown here is derived from an EMBL/GenBank/DDBJ whole genome shotgun (WGS) entry which is preliminary data.</text>
</comment>
<evidence type="ECO:0000256" key="3">
    <source>
        <dbReference type="ARBA" id="ARBA00022606"/>
    </source>
</evidence>
<dbReference type="GO" id="GO:0005549">
    <property type="term" value="F:odorant binding"/>
    <property type="evidence" value="ECO:0007669"/>
    <property type="project" value="InterPro"/>
</dbReference>
<keyword evidence="6 10" id="KW-1133">Transmembrane helix</keyword>
<sequence length="434" mass="50376">MQRLKRKLFDDDSLVDNAKKVTEFRYMKIMRYNLNVANGWPRNEIGEGHSNYKNLRSVARIILNQFTFIAGLVYLKLHLDDSFFELGHMIITSLMGFVAFTRILFTLPQSTKYINLATTFLTKIHLLFFKNYSDYAMETHRKVHYISHVFSLCVTIQMFAGIVLFNCTPMWNNFSSGKYKAKILYNSTYEHSLYLSMPVLKTYTHFNAYVVNCIYNWLMSYLCSVSFCMLDLFLSLMVFNVWGHFKILLHDLATFPLPAKNMSSNNYGNPSVNAEMYSEEESKQIFEKLKQCIDYHRFITDFTNKMSEAFGPILLVSYTFYQVSGCLLLLECSQMTTKALMRYLPLTIVVFQQLIVVSVIFELIGSTSEKLKDAVYGLPWQYMDPSNRKIVSIFLYNVQEPIHVKALGVVNVGVTTMATILKTSLSYFTFLRSK</sequence>
<name>A0AAD8DWP7_MYTSE</name>
<accession>A0AAD8DWP7</accession>
<organism evidence="11 12">
    <name type="scientific">Mythimna separata</name>
    <name type="common">Oriental armyworm</name>
    <name type="synonym">Pseudaletia separata</name>
    <dbReference type="NCBI Taxonomy" id="271217"/>
    <lineage>
        <taxon>Eukaryota</taxon>
        <taxon>Metazoa</taxon>
        <taxon>Ecdysozoa</taxon>
        <taxon>Arthropoda</taxon>
        <taxon>Hexapoda</taxon>
        <taxon>Insecta</taxon>
        <taxon>Pterygota</taxon>
        <taxon>Neoptera</taxon>
        <taxon>Endopterygota</taxon>
        <taxon>Lepidoptera</taxon>
        <taxon>Glossata</taxon>
        <taxon>Ditrysia</taxon>
        <taxon>Noctuoidea</taxon>
        <taxon>Noctuidae</taxon>
        <taxon>Noctuinae</taxon>
        <taxon>Hadenini</taxon>
        <taxon>Mythimna</taxon>
    </lineage>
</organism>
<feature type="transmembrane region" description="Helical" evidence="10">
    <location>
        <begin position="342"/>
        <end position="364"/>
    </location>
</feature>
<dbReference type="GO" id="GO:0004984">
    <property type="term" value="F:olfactory receptor activity"/>
    <property type="evidence" value="ECO:0007669"/>
    <property type="project" value="InterPro"/>
</dbReference>
<gene>
    <name evidence="11" type="ORF">PYW07_006536</name>
</gene>
<keyword evidence="12" id="KW-1185">Reference proteome</keyword>
<evidence type="ECO:0000313" key="12">
    <source>
        <dbReference type="Proteomes" id="UP001231518"/>
    </source>
</evidence>
<feature type="transmembrane region" description="Helical" evidence="10">
    <location>
        <begin position="218"/>
        <end position="242"/>
    </location>
</feature>
<feature type="transmembrane region" description="Helical" evidence="10">
    <location>
        <begin position="83"/>
        <end position="105"/>
    </location>
</feature>
<dbReference type="GO" id="GO:0007165">
    <property type="term" value="P:signal transduction"/>
    <property type="evidence" value="ECO:0007669"/>
    <property type="project" value="UniProtKB-KW"/>
</dbReference>
<comment type="similarity">
    <text evidence="10">Belongs to the insect chemoreceptor superfamily. Heteromeric odorant receptor channel (TC 1.A.69) family.</text>
</comment>
<dbReference type="Proteomes" id="UP001231518">
    <property type="component" value="Chromosome 19"/>
</dbReference>
<evidence type="ECO:0000256" key="7">
    <source>
        <dbReference type="ARBA" id="ARBA00023136"/>
    </source>
</evidence>
<evidence type="ECO:0000256" key="10">
    <source>
        <dbReference type="RuleBase" id="RU351113"/>
    </source>
</evidence>
<evidence type="ECO:0000256" key="5">
    <source>
        <dbReference type="ARBA" id="ARBA00022725"/>
    </source>
</evidence>
<evidence type="ECO:0000256" key="8">
    <source>
        <dbReference type="ARBA" id="ARBA00023170"/>
    </source>
</evidence>
<evidence type="ECO:0000256" key="4">
    <source>
        <dbReference type="ARBA" id="ARBA00022692"/>
    </source>
</evidence>
<evidence type="ECO:0000256" key="6">
    <source>
        <dbReference type="ARBA" id="ARBA00022989"/>
    </source>
</evidence>
<feature type="transmembrane region" description="Helical" evidence="10">
    <location>
        <begin position="58"/>
        <end position="77"/>
    </location>
</feature>
<evidence type="ECO:0000313" key="11">
    <source>
        <dbReference type="EMBL" id="KAJ8728840.1"/>
    </source>
</evidence>
<keyword evidence="2" id="KW-1003">Cell membrane</keyword>
<dbReference type="EMBL" id="JARGEI010000007">
    <property type="protein sequence ID" value="KAJ8728840.1"/>
    <property type="molecule type" value="Genomic_DNA"/>
</dbReference>
<dbReference type="GO" id="GO:0005886">
    <property type="term" value="C:plasma membrane"/>
    <property type="evidence" value="ECO:0007669"/>
    <property type="project" value="UniProtKB-SubCell"/>
</dbReference>